<comment type="caution">
    <text evidence="1">The sequence shown here is derived from an EMBL/GenBank/DDBJ whole genome shotgun (WGS) entry which is preliminary data.</text>
</comment>
<feature type="non-terminal residue" evidence="1">
    <location>
        <position position="1"/>
    </location>
</feature>
<gene>
    <name evidence="1" type="ORF">S01H1_85297</name>
</gene>
<organism evidence="1">
    <name type="scientific">marine sediment metagenome</name>
    <dbReference type="NCBI Taxonomy" id="412755"/>
    <lineage>
        <taxon>unclassified sequences</taxon>
        <taxon>metagenomes</taxon>
        <taxon>ecological metagenomes</taxon>
    </lineage>
</organism>
<feature type="non-terminal residue" evidence="1">
    <location>
        <position position="95"/>
    </location>
</feature>
<protein>
    <recommendedName>
        <fullName evidence="2">4Fe-4S ferredoxin-type domain-containing protein</fullName>
    </recommendedName>
</protein>
<reference evidence="1" key="1">
    <citation type="journal article" date="2014" name="Front. Microbiol.">
        <title>High frequency of phylogenetically diverse reductive dehalogenase-homologous genes in deep subseafloor sedimentary metagenomes.</title>
        <authorList>
            <person name="Kawai M."/>
            <person name="Futagami T."/>
            <person name="Toyoda A."/>
            <person name="Takaki Y."/>
            <person name="Nishi S."/>
            <person name="Hori S."/>
            <person name="Arai W."/>
            <person name="Tsubouchi T."/>
            <person name="Morono Y."/>
            <person name="Uchiyama I."/>
            <person name="Ito T."/>
            <person name="Fujiyama A."/>
            <person name="Inagaki F."/>
            <person name="Takami H."/>
        </authorList>
    </citation>
    <scope>NUCLEOTIDE SEQUENCE</scope>
    <source>
        <strain evidence="1">Expedition CK06-06</strain>
    </source>
</reference>
<evidence type="ECO:0000313" key="1">
    <source>
        <dbReference type="EMBL" id="GAG49112.1"/>
    </source>
</evidence>
<dbReference type="EMBL" id="BARS01058526">
    <property type="protein sequence ID" value="GAG49112.1"/>
    <property type="molecule type" value="Genomic_DNA"/>
</dbReference>
<dbReference type="AlphaFoldDB" id="X0YQE6"/>
<evidence type="ECO:0008006" key="2">
    <source>
        <dbReference type="Google" id="ProtNLM"/>
    </source>
</evidence>
<accession>X0YQE6</accession>
<proteinExistence type="predicted"/>
<sequence length="95" mass="10325">DPVNLGWLLASTDPVAMDIAVCRLIGIEPIAIPALKRAKVRKLWPEAIEYPILAPEDIAYQGFKLPNTTDYLLTGKKSPGKSPMVTEKCIACGDC</sequence>
<name>X0YQE6_9ZZZZ</name>